<dbReference type="Pfam" id="PF17294">
    <property type="entry name" value="Lipoprotein_22"/>
    <property type="match status" value="1"/>
</dbReference>
<reference evidence="1" key="1">
    <citation type="submission" date="2023-03" db="EMBL/GenBank/DDBJ databases">
        <authorList>
            <person name="Shen W."/>
            <person name="Cai J."/>
        </authorList>
    </citation>
    <scope>NUCLEOTIDE SEQUENCE</scope>
    <source>
        <strain evidence="1">Y15</strain>
    </source>
</reference>
<dbReference type="AlphaFoldDB" id="A0AAW8T9U6"/>
<dbReference type="Gene3D" id="2.40.40.60">
    <property type="match status" value="1"/>
</dbReference>
<protein>
    <submittedName>
        <fullName evidence="1">Lipoprotein BA_5634 family protein</fullName>
    </submittedName>
</protein>
<accession>A0AAW8T9U6</accession>
<comment type="caution">
    <text evidence="1">The sequence shown here is derived from an EMBL/GenBank/DDBJ whole genome shotgun (WGS) entry which is preliminary data.</text>
</comment>
<sequence>MAYNTFRHKPVHGTILLDYDKKKIDKHLSHLDQETKKIDTEGKWLEDEQVLILPKENAQKLLKLQVLNKVTVNKDKYSFKPVTQLPEGSILFSKEPKFTIKNDFGEKVVPKQTEYTVLGESSMFVKHILVTDDYQTFQNAHSIYLAAFKSKEDATKTLTNYKDIKINQLYNPTMN</sequence>
<dbReference type="InterPro" id="IPR035253">
    <property type="entry name" value="Lipoprotein_22_bac"/>
</dbReference>
<dbReference type="Proteomes" id="UP001254770">
    <property type="component" value="Unassembled WGS sequence"/>
</dbReference>
<gene>
    <name evidence="1" type="ORF">P7D69_04515</name>
</gene>
<evidence type="ECO:0000313" key="1">
    <source>
        <dbReference type="EMBL" id="MDT2543613.1"/>
    </source>
</evidence>
<dbReference type="RefSeq" id="WP_222225905.1">
    <property type="nucleotide sequence ID" value="NZ_CP081846.1"/>
</dbReference>
<proteinExistence type="predicted"/>
<organism evidence="1 2">
    <name type="scientific">Enterococcus raffinosus</name>
    <dbReference type="NCBI Taxonomy" id="71452"/>
    <lineage>
        <taxon>Bacteria</taxon>
        <taxon>Bacillati</taxon>
        <taxon>Bacillota</taxon>
        <taxon>Bacilli</taxon>
        <taxon>Lactobacillales</taxon>
        <taxon>Enterococcaceae</taxon>
        <taxon>Enterococcus</taxon>
    </lineage>
</organism>
<keyword evidence="1" id="KW-0449">Lipoprotein</keyword>
<evidence type="ECO:0000313" key="2">
    <source>
        <dbReference type="Proteomes" id="UP001254770"/>
    </source>
</evidence>
<dbReference type="EMBL" id="JARPXL010000003">
    <property type="protein sequence ID" value="MDT2543613.1"/>
    <property type="molecule type" value="Genomic_DNA"/>
</dbReference>
<name>A0AAW8T9U6_9ENTE</name>